<sequence>MQGLVNERNDTSPPPLLSSFRYGDRSQVYTDFPRRGPPSLRRPSSIMYRVVLRTQKVWMPSSKESVSMRNVGRMEMTDSSLTSPPASGCRSAIITAYDIAASCELWLISAPELIAPQQCPWLKNSDEISRSE</sequence>
<dbReference type="EMBL" id="BKCP01005516">
    <property type="protein sequence ID" value="GER38498.1"/>
    <property type="molecule type" value="Genomic_DNA"/>
</dbReference>
<protein>
    <submittedName>
        <fullName evidence="2">Low-molecular-weight cysteine-rich 18</fullName>
    </submittedName>
</protein>
<name>A0A5A7Q0Y5_STRAF</name>
<dbReference type="AlphaFoldDB" id="A0A5A7Q0Y5"/>
<reference evidence="3" key="1">
    <citation type="journal article" date="2019" name="Curr. Biol.">
        <title>Genome Sequence of Striga asiatica Provides Insight into the Evolution of Plant Parasitism.</title>
        <authorList>
            <person name="Yoshida S."/>
            <person name="Kim S."/>
            <person name="Wafula E.K."/>
            <person name="Tanskanen J."/>
            <person name="Kim Y.M."/>
            <person name="Honaas L."/>
            <person name="Yang Z."/>
            <person name="Spallek T."/>
            <person name="Conn C.E."/>
            <person name="Ichihashi Y."/>
            <person name="Cheong K."/>
            <person name="Cui S."/>
            <person name="Der J.P."/>
            <person name="Gundlach H."/>
            <person name="Jiao Y."/>
            <person name="Hori C."/>
            <person name="Ishida J.K."/>
            <person name="Kasahara H."/>
            <person name="Kiba T."/>
            <person name="Kim M.S."/>
            <person name="Koo N."/>
            <person name="Laohavisit A."/>
            <person name="Lee Y.H."/>
            <person name="Lumba S."/>
            <person name="McCourt P."/>
            <person name="Mortimer J.C."/>
            <person name="Mutuku J.M."/>
            <person name="Nomura T."/>
            <person name="Sasaki-Sekimoto Y."/>
            <person name="Seto Y."/>
            <person name="Wang Y."/>
            <person name="Wakatake T."/>
            <person name="Sakakibara H."/>
            <person name="Demura T."/>
            <person name="Yamaguchi S."/>
            <person name="Yoneyama K."/>
            <person name="Manabe R.I."/>
            <person name="Nelson D.C."/>
            <person name="Schulman A.H."/>
            <person name="Timko M.P."/>
            <person name="dePamphilis C.W."/>
            <person name="Choi D."/>
            <person name="Shirasu K."/>
        </authorList>
    </citation>
    <scope>NUCLEOTIDE SEQUENCE [LARGE SCALE GENOMIC DNA]</scope>
    <source>
        <strain evidence="3">cv. UVA1</strain>
    </source>
</reference>
<evidence type="ECO:0000313" key="2">
    <source>
        <dbReference type="EMBL" id="GER38498.1"/>
    </source>
</evidence>
<comment type="caution">
    <text evidence="2">The sequence shown here is derived from an EMBL/GenBank/DDBJ whole genome shotgun (WGS) entry which is preliminary data.</text>
</comment>
<accession>A0A5A7Q0Y5</accession>
<gene>
    <name evidence="2" type="ORF">STAS_15033</name>
</gene>
<proteinExistence type="predicted"/>
<feature type="region of interest" description="Disordered" evidence="1">
    <location>
        <begin position="1"/>
        <end position="21"/>
    </location>
</feature>
<dbReference type="Proteomes" id="UP000325081">
    <property type="component" value="Unassembled WGS sequence"/>
</dbReference>
<organism evidence="2 3">
    <name type="scientific">Striga asiatica</name>
    <name type="common">Asiatic witchweed</name>
    <name type="synonym">Buchnera asiatica</name>
    <dbReference type="NCBI Taxonomy" id="4170"/>
    <lineage>
        <taxon>Eukaryota</taxon>
        <taxon>Viridiplantae</taxon>
        <taxon>Streptophyta</taxon>
        <taxon>Embryophyta</taxon>
        <taxon>Tracheophyta</taxon>
        <taxon>Spermatophyta</taxon>
        <taxon>Magnoliopsida</taxon>
        <taxon>eudicotyledons</taxon>
        <taxon>Gunneridae</taxon>
        <taxon>Pentapetalae</taxon>
        <taxon>asterids</taxon>
        <taxon>lamiids</taxon>
        <taxon>Lamiales</taxon>
        <taxon>Orobanchaceae</taxon>
        <taxon>Buchnereae</taxon>
        <taxon>Striga</taxon>
    </lineage>
</organism>
<evidence type="ECO:0000256" key="1">
    <source>
        <dbReference type="SAM" id="MobiDB-lite"/>
    </source>
</evidence>
<keyword evidence="3" id="KW-1185">Reference proteome</keyword>
<evidence type="ECO:0000313" key="3">
    <source>
        <dbReference type="Proteomes" id="UP000325081"/>
    </source>
</evidence>